<evidence type="ECO:0000313" key="1">
    <source>
        <dbReference type="EMBL" id="GMS98108.1"/>
    </source>
</evidence>
<feature type="non-terminal residue" evidence="1">
    <location>
        <position position="1"/>
    </location>
</feature>
<dbReference type="AlphaFoldDB" id="A0AAV5TV55"/>
<name>A0AAV5TV55_9BILA</name>
<organism evidence="1 2">
    <name type="scientific">Pristionchus entomophagus</name>
    <dbReference type="NCBI Taxonomy" id="358040"/>
    <lineage>
        <taxon>Eukaryota</taxon>
        <taxon>Metazoa</taxon>
        <taxon>Ecdysozoa</taxon>
        <taxon>Nematoda</taxon>
        <taxon>Chromadorea</taxon>
        <taxon>Rhabditida</taxon>
        <taxon>Rhabditina</taxon>
        <taxon>Diplogasteromorpha</taxon>
        <taxon>Diplogasteroidea</taxon>
        <taxon>Neodiplogasteridae</taxon>
        <taxon>Pristionchus</taxon>
    </lineage>
</organism>
<protein>
    <submittedName>
        <fullName evidence="1">Uncharacterized protein</fullName>
    </submittedName>
</protein>
<dbReference type="Proteomes" id="UP001432027">
    <property type="component" value="Unassembled WGS sequence"/>
</dbReference>
<proteinExistence type="predicted"/>
<feature type="non-terminal residue" evidence="1">
    <location>
        <position position="78"/>
    </location>
</feature>
<dbReference type="EMBL" id="BTSX01000005">
    <property type="protein sequence ID" value="GMS98108.1"/>
    <property type="molecule type" value="Genomic_DNA"/>
</dbReference>
<comment type="caution">
    <text evidence="1">The sequence shown here is derived from an EMBL/GenBank/DDBJ whole genome shotgun (WGS) entry which is preliminary data.</text>
</comment>
<accession>A0AAV5TV55</accession>
<gene>
    <name evidence="1" type="ORF">PENTCL1PPCAC_20283</name>
</gene>
<sequence>YVNLLDTNVLSISGNHSAVLDSNDFLSFTNWMVDGKLERIQVNLSSSWRNMRLRSTTPHSSFARVAGLARPLILDRPR</sequence>
<reference evidence="1" key="1">
    <citation type="submission" date="2023-10" db="EMBL/GenBank/DDBJ databases">
        <title>Genome assembly of Pristionchus species.</title>
        <authorList>
            <person name="Yoshida K."/>
            <person name="Sommer R.J."/>
        </authorList>
    </citation>
    <scope>NUCLEOTIDE SEQUENCE</scope>
    <source>
        <strain evidence="1">RS0144</strain>
    </source>
</reference>
<keyword evidence="2" id="KW-1185">Reference proteome</keyword>
<evidence type="ECO:0000313" key="2">
    <source>
        <dbReference type="Proteomes" id="UP001432027"/>
    </source>
</evidence>